<organism evidence="2 3">
    <name type="scientific">Nocardiopsis mwathae</name>
    <dbReference type="NCBI Taxonomy" id="1472723"/>
    <lineage>
        <taxon>Bacteria</taxon>
        <taxon>Bacillati</taxon>
        <taxon>Actinomycetota</taxon>
        <taxon>Actinomycetes</taxon>
        <taxon>Streptosporangiales</taxon>
        <taxon>Nocardiopsidaceae</taxon>
        <taxon>Nocardiopsis</taxon>
    </lineage>
</organism>
<name>A0A7W9YI85_9ACTN</name>
<evidence type="ECO:0000313" key="3">
    <source>
        <dbReference type="Proteomes" id="UP000546642"/>
    </source>
</evidence>
<proteinExistence type="predicted"/>
<accession>A0A7W9YI85</accession>
<dbReference type="AlphaFoldDB" id="A0A7W9YI85"/>
<feature type="compositionally biased region" description="Basic and acidic residues" evidence="1">
    <location>
        <begin position="43"/>
        <end position="55"/>
    </location>
</feature>
<dbReference type="Proteomes" id="UP000546642">
    <property type="component" value="Unassembled WGS sequence"/>
</dbReference>
<evidence type="ECO:0000313" key="2">
    <source>
        <dbReference type="EMBL" id="MBB6171961.1"/>
    </source>
</evidence>
<evidence type="ECO:0000256" key="1">
    <source>
        <dbReference type="SAM" id="MobiDB-lite"/>
    </source>
</evidence>
<dbReference type="EMBL" id="JACHDS010000001">
    <property type="protein sequence ID" value="MBB6171961.1"/>
    <property type="molecule type" value="Genomic_DNA"/>
</dbReference>
<gene>
    <name evidence="2" type="ORF">HNR23_002021</name>
</gene>
<comment type="caution">
    <text evidence="2">The sequence shown here is derived from an EMBL/GenBank/DDBJ whole genome shotgun (WGS) entry which is preliminary data.</text>
</comment>
<keyword evidence="3" id="KW-1185">Reference proteome</keyword>
<protein>
    <submittedName>
        <fullName evidence="2">Uncharacterized protein</fullName>
    </submittedName>
</protein>
<feature type="region of interest" description="Disordered" evidence="1">
    <location>
        <begin position="43"/>
        <end position="62"/>
    </location>
</feature>
<dbReference type="RefSeq" id="WP_184075287.1">
    <property type="nucleotide sequence ID" value="NZ_JACHDS010000001.1"/>
</dbReference>
<reference evidence="2 3" key="1">
    <citation type="submission" date="2020-08" db="EMBL/GenBank/DDBJ databases">
        <title>Sequencing the genomes of 1000 actinobacteria strains.</title>
        <authorList>
            <person name="Klenk H.-P."/>
        </authorList>
    </citation>
    <scope>NUCLEOTIDE SEQUENCE [LARGE SCALE GENOMIC DNA]</scope>
    <source>
        <strain evidence="2 3">DSM 46659</strain>
    </source>
</reference>
<sequence>MSVHDDETACLRAAVGRMAATEWEDRVFRADVRCGGTSYDLMSDRAGDTRSESRFMPEPGPEDAPWVVQTVRLTARSTTDWKLEYLDGDLAGLEAVPDPEPPVRGEDPEGWWSNTTWTGMFDRRLAEMFRPAMLVSWLTEVRAERDEADGRSAYRLTARPRPWDACGCAYTGWAAIDMTRLSAAVDEETGFLLRAESYDGTRLRCRYEVTDLRLGGE</sequence>